<gene>
    <name evidence="7" type="ORF">L2111_05205</name>
</gene>
<feature type="domain" description="Fimbrial-type adhesion" evidence="6">
    <location>
        <begin position="24"/>
        <end position="169"/>
    </location>
</feature>
<dbReference type="Pfam" id="PF00419">
    <property type="entry name" value="Fimbrial"/>
    <property type="match status" value="1"/>
</dbReference>
<feature type="chain" id="PRO_5040865357" evidence="5">
    <location>
        <begin position="20"/>
        <end position="170"/>
    </location>
</feature>
<comment type="caution">
    <text evidence="7">The sequence shown here is derived from an EMBL/GenBank/DDBJ whole genome shotgun (WGS) entry which is preliminary data.</text>
</comment>
<dbReference type="InterPro" id="IPR008966">
    <property type="entry name" value="Adhesion_dom_sf"/>
</dbReference>
<comment type="subcellular location">
    <subcellularLocation>
        <location evidence="1">Fimbrium</location>
    </subcellularLocation>
</comment>
<accession>A0A9X4GL56</accession>
<evidence type="ECO:0000256" key="1">
    <source>
        <dbReference type="ARBA" id="ARBA00004561"/>
    </source>
</evidence>
<evidence type="ECO:0000313" key="7">
    <source>
        <dbReference type="EMBL" id="MDE9617482.1"/>
    </source>
</evidence>
<sequence length="170" mass="17581">MKKTMLSACFVLFAGNALAADGTIHFTGSVSDQTCVVESNSQNITVDLGKVSQSSLDGSKGKRVAPTQFTINVDSCPDTITGASIKFDGTPNSDDTTLLALDGDTGVATGVGIQISDKNGTVIPLHNASPNYTLASGANSFDFVARYVASNDKVTIGTANATSEFTIVYK</sequence>
<dbReference type="Gene3D" id="2.60.40.1090">
    <property type="entry name" value="Fimbrial-type adhesion domain"/>
    <property type="match status" value="1"/>
</dbReference>
<dbReference type="EMBL" id="JAKIHW010000004">
    <property type="protein sequence ID" value="MDE9617482.1"/>
    <property type="molecule type" value="Genomic_DNA"/>
</dbReference>
<protein>
    <submittedName>
        <fullName evidence="7">Fimbrial protein</fullName>
    </submittedName>
</protein>
<evidence type="ECO:0000256" key="5">
    <source>
        <dbReference type="SAM" id="SignalP"/>
    </source>
</evidence>
<dbReference type="RefSeq" id="WP_275397288.1">
    <property type="nucleotide sequence ID" value="NZ_JAKIHW010000004.1"/>
</dbReference>
<keyword evidence="3 5" id="KW-0732">Signal</keyword>
<dbReference type="InterPro" id="IPR000259">
    <property type="entry name" value="Adhesion_dom_fimbrial"/>
</dbReference>
<evidence type="ECO:0000256" key="2">
    <source>
        <dbReference type="ARBA" id="ARBA00006671"/>
    </source>
</evidence>
<evidence type="ECO:0000313" key="8">
    <source>
        <dbReference type="Proteomes" id="UP001147005"/>
    </source>
</evidence>
<dbReference type="InterPro" id="IPR036937">
    <property type="entry name" value="Adhesion_dom_fimbrial_sf"/>
</dbReference>
<organism evidence="7 8">
    <name type="scientific">Citrobacter portucalensis</name>
    <dbReference type="NCBI Taxonomy" id="1639133"/>
    <lineage>
        <taxon>Bacteria</taxon>
        <taxon>Pseudomonadati</taxon>
        <taxon>Pseudomonadota</taxon>
        <taxon>Gammaproteobacteria</taxon>
        <taxon>Enterobacterales</taxon>
        <taxon>Enterobacteriaceae</taxon>
        <taxon>Citrobacter</taxon>
        <taxon>Citrobacter freundii complex</taxon>
    </lineage>
</organism>
<dbReference type="Proteomes" id="UP001147005">
    <property type="component" value="Unassembled WGS sequence"/>
</dbReference>
<reference evidence="7" key="1">
    <citation type="submission" date="2022-01" db="EMBL/GenBank/DDBJ databases">
        <title>Genetic Characterization of Carbapenem-resistant Citrobacter spp. from China: a multicenter study.</title>
        <authorList>
            <person name="Ye L."/>
        </authorList>
    </citation>
    <scope>NUCLEOTIDE SEQUENCE</scope>
    <source>
        <strain evidence="7">IR5432</strain>
    </source>
</reference>
<dbReference type="PANTHER" id="PTHR33420:SF3">
    <property type="entry name" value="FIMBRIAL SUBUNIT ELFA"/>
    <property type="match status" value="1"/>
</dbReference>
<dbReference type="GO" id="GO:0043709">
    <property type="term" value="P:cell adhesion involved in single-species biofilm formation"/>
    <property type="evidence" value="ECO:0007669"/>
    <property type="project" value="TreeGrafter"/>
</dbReference>
<dbReference type="PANTHER" id="PTHR33420">
    <property type="entry name" value="FIMBRIAL SUBUNIT ELFA-RELATED"/>
    <property type="match status" value="1"/>
</dbReference>
<dbReference type="SUPFAM" id="SSF49401">
    <property type="entry name" value="Bacterial adhesins"/>
    <property type="match status" value="1"/>
</dbReference>
<dbReference type="GO" id="GO:0009289">
    <property type="term" value="C:pilus"/>
    <property type="evidence" value="ECO:0007669"/>
    <property type="project" value="UniProtKB-SubCell"/>
</dbReference>
<evidence type="ECO:0000256" key="4">
    <source>
        <dbReference type="ARBA" id="ARBA00023263"/>
    </source>
</evidence>
<feature type="signal peptide" evidence="5">
    <location>
        <begin position="1"/>
        <end position="19"/>
    </location>
</feature>
<evidence type="ECO:0000259" key="6">
    <source>
        <dbReference type="Pfam" id="PF00419"/>
    </source>
</evidence>
<proteinExistence type="inferred from homology"/>
<keyword evidence="4" id="KW-0281">Fimbrium</keyword>
<dbReference type="AlphaFoldDB" id="A0A9X4GL56"/>
<comment type="similarity">
    <text evidence="2">Belongs to the fimbrial protein family.</text>
</comment>
<dbReference type="InterPro" id="IPR050263">
    <property type="entry name" value="Bact_Fimbrial_Adh_Pro"/>
</dbReference>
<evidence type="ECO:0000256" key="3">
    <source>
        <dbReference type="ARBA" id="ARBA00022729"/>
    </source>
</evidence>
<name>A0A9X4GL56_9ENTR</name>